<protein>
    <submittedName>
        <fullName evidence="1">Uncharacterized protein</fullName>
    </submittedName>
</protein>
<dbReference type="Proteomes" id="UP000886523">
    <property type="component" value="Unassembled WGS sequence"/>
</dbReference>
<accession>A0A9P6AMA1</accession>
<dbReference type="EMBL" id="MU129061">
    <property type="protein sequence ID" value="KAF9508316.1"/>
    <property type="molecule type" value="Genomic_DNA"/>
</dbReference>
<evidence type="ECO:0000313" key="2">
    <source>
        <dbReference type="Proteomes" id="UP000886523"/>
    </source>
</evidence>
<sequence>MCLFIRRDYAGFSQGCLFFFSGCLHGQLRVFRSSEDLVDAFQLVHTKQISIGASGCVTGRVSPSSSFIPLIVSSNGHCGYGCCSLYDSVAAEAYLPFYWCVHLSHHYISTWPRGRCIEWDLIYDL</sequence>
<dbReference type="AlphaFoldDB" id="A0A9P6AMA1"/>
<proteinExistence type="predicted"/>
<keyword evidence="2" id="KW-1185">Reference proteome</keyword>
<dbReference type="PROSITE" id="PS51257">
    <property type="entry name" value="PROKAR_LIPOPROTEIN"/>
    <property type="match status" value="1"/>
</dbReference>
<comment type="caution">
    <text evidence="1">The sequence shown here is derived from an EMBL/GenBank/DDBJ whole genome shotgun (WGS) entry which is preliminary data.</text>
</comment>
<evidence type="ECO:0000313" key="1">
    <source>
        <dbReference type="EMBL" id="KAF9508316.1"/>
    </source>
</evidence>
<reference evidence="1" key="1">
    <citation type="journal article" date="2020" name="Nat. Commun.">
        <title>Large-scale genome sequencing of mycorrhizal fungi provides insights into the early evolution of symbiotic traits.</title>
        <authorList>
            <person name="Miyauchi S."/>
            <person name="Kiss E."/>
            <person name="Kuo A."/>
            <person name="Drula E."/>
            <person name="Kohler A."/>
            <person name="Sanchez-Garcia M."/>
            <person name="Morin E."/>
            <person name="Andreopoulos B."/>
            <person name="Barry K.W."/>
            <person name="Bonito G."/>
            <person name="Buee M."/>
            <person name="Carver A."/>
            <person name="Chen C."/>
            <person name="Cichocki N."/>
            <person name="Clum A."/>
            <person name="Culley D."/>
            <person name="Crous P.W."/>
            <person name="Fauchery L."/>
            <person name="Girlanda M."/>
            <person name="Hayes R.D."/>
            <person name="Keri Z."/>
            <person name="LaButti K."/>
            <person name="Lipzen A."/>
            <person name="Lombard V."/>
            <person name="Magnuson J."/>
            <person name="Maillard F."/>
            <person name="Murat C."/>
            <person name="Nolan M."/>
            <person name="Ohm R.A."/>
            <person name="Pangilinan J."/>
            <person name="Pereira M.F."/>
            <person name="Perotto S."/>
            <person name="Peter M."/>
            <person name="Pfister S."/>
            <person name="Riley R."/>
            <person name="Sitrit Y."/>
            <person name="Stielow J.B."/>
            <person name="Szollosi G."/>
            <person name="Zifcakova L."/>
            <person name="Stursova M."/>
            <person name="Spatafora J.W."/>
            <person name="Tedersoo L."/>
            <person name="Vaario L.M."/>
            <person name="Yamada A."/>
            <person name="Yan M."/>
            <person name="Wang P."/>
            <person name="Xu J."/>
            <person name="Bruns T."/>
            <person name="Baldrian P."/>
            <person name="Vilgalys R."/>
            <person name="Dunand C."/>
            <person name="Henrissat B."/>
            <person name="Grigoriev I.V."/>
            <person name="Hibbett D."/>
            <person name="Nagy L.G."/>
            <person name="Martin F.M."/>
        </authorList>
    </citation>
    <scope>NUCLEOTIDE SEQUENCE</scope>
    <source>
        <strain evidence="1">UP504</strain>
    </source>
</reference>
<organism evidence="1 2">
    <name type="scientific">Hydnum rufescens UP504</name>
    <dbReference type="NCBI Taxonomy" id="1448309"/>
    <lineage>
        <taxon>Eukaryota</taxon>
        <taxon>Fungi</taxon>
        <taxon>Dikarya</taxon>
        <taxon>Basidiomycota</taxon>
        <taxon>Agaricomycotina</taxon>
        <taxon>Agaricomycetes</taxon>
        <taxon>Cantharellales</taxon>
        <taxon>Hydnaceae</taxon>
        <taxon>Hydnum</taxon>
    </lineage>
</organism>
<name>A0A9P6AMA1_9AGAM</name>
<gene>
    <name evidence="1" type="ORF">BS47DRAFT_235655</name>
</gene>